<dbReference type="SMART" id="SM00408">
    <property type="entry name" value="IGc2"/>
    <property type="match status" value="5"/>
</dbReference>
<dbReference type="PROSITE" id="PS50853">
    <property type="entry name" value="FN3"/>
    <property type="match status" value="3"/>
</dbReference>
<dbReference type="InterPro" id="IPR013098">
    <property type="entry name" value="Ig_I-set"/>
</dbReference>
<dbReference type="InterPro" id="IPR036116">
    <property type="entry name" value="FN3_sf"/>
</dbReference>
<dbReference type="PANTHER" id="PTHR13817:SF20">
    <property type="entry name" value="MYOSIN-BINDING PROTEIN C, CARDIAC-TYPE"/>
    <property type="match status" value="1"/>
</dbReference>
<feature type="domain" description="Ig-like" evidence="13">
    <location>
        <begin position="40"/>
        <end position="151"/>
    </location>
</feature>
<dbReference type="FunFam" id="2.60.40.10:FF:000070">
    <property type="entry name" value="Myosin-binding protein C, slow type"/>
    <property type="match status" value="1"/>
</dbReference>
<evidence type="ECO:0000256" key="4">
    <source>
        <dbReference type="ARBA" id="ARBA00022889"/>
    </source>
</evidence>
<dbReference type="Gene3D" id="2.60.40.10">
    <property type="entry name" value="Immunoglobulins"/>
    <property type="match status" value="10"/>
</dbReference>
<evidence type="ECO:0000256" key="1">
    <source>
        <dbReference type="ARBA" id="ARBA00022433"/>
    </source>
</evidence>
<name>V9K8C2_CALMI</name>
<dbReference type="GO" id="GO:0003779">
    <property type="term" value="F:actin binding"/>
    <property type="evidence" value="ECO:0007669"/>
    <property type="project" value="UniProtKB-KW"/>
</dbReference>
<dbReference type="InterPro" id="IPR050964">
    <property type="entry name" value="Striated_Muscle_Regulatory"/>
</dbReference>
<evidence type="ECO:0000256" key="8">
    <source>
        <dbReference type="ARBA" id="ARBA00038352"/>
    </source>
</evidence>
<dbReference type="PROSITE" id="PS50835">
    <property type="entry name" value="IG_LIKE"/>
    <property type="match status" value="6"/>
</dbReference>
<dbReference type="InterPro" id="IPR007110">
    <property type="entry name" value="Ig-like_dom"/>
</dbReference>
<dbReference type="GO" id="GO:0007155">
    <property type="term" value="P:cell adhesion"/>
    <property type="evidence" value="ECO:0007669"/>
    <property type="project" value="UniProtKB-KW"/>
</dbReference>
<comment type="similarity">
    <text evidence="8">Belongs to the immunoglobulin superfamily. MyBP family.</text>
</comment>
<keyword evidence="1" id="KW-0787">Thick filament</keyword>
<evidence type="ECO:0000256" key="2">
    <source>
        <dbReference type="ARBA" id="ARBA00022553"/>
    </source>
</evidence>
<dbReference type="FunFam" id="2.60.40.10:FF:000326">
    <property type="entry name" value="Myosin-binding protein C, cardiac-type"/>
    <property type="match status" value="1"/>
</dbReference>
<reference evidence="15" key="1">
    <citation type="journal article" date="2014" name="Nature">
        <title>Elephant shark genome provides unique insights into gnathostome evolution.</title>
        <authorList>
            <consortium name="International Elephant Shark Genome Sequencing Consortium"/>
            <person name="Venkatesh B."/>
            <person name="Lee A.P."/>
            <person name="Ravi V."/>
            <person name="Maurya A.K."/>
            <person name="Lian M.M."/>
            <person name="Swann J.B."/>
            <person name="Ohta Y."/>
            <person name="Flajnik M.F."/>
            <person name="Sutoh Y."/>
            <person name="Kasahara M."/>
            <person name="Hoon S."/>
            <person name="Gangu V."/>
            <person name="Roy S.W."/>
            <person name="Irimia M."/>
            <person name="Korzh V."/>
            <person name="Kondrychyn I."/>
            <person name="Lim Z.W."/>
            <person name="Tay B.H."/>
            <person name="Tohari S."/>
            <person name="Kong K.W."/>
            <person name="Ho S."/>
            <person name="Lorente-Galdos B."/>
            <person name="Quilez J."/>
            <person name="Marques-Bonet T."/>
            <person name="Raney B.J."/>
            <person name="Ingham P.W."/>
            <person name="Tay A."/>
            <person name="Hillier L.W."/>
            <person name="Minx P."/>
            <person name="Boehm T."/>
            <person name="Wilson R.K."/>
            <person name="Brenner S."/>
            <person name="Warren W.C."/>
        </authorList>
    </citation>
    <scope>NUCLEOTIDE SEQUENCE</scope>
    <source>
        <tissue evidence="15">Heart</tissue>
    </source>
</reference>
<dbReference type="AlphaFoldDB" id="V9K8C2"/>
<dbReference type="InterPro" id="IPR040849">
    <property type="entry name" value="MyBP-C_THB"/>
</dbReference>
<dbReference type="SUPFAM" id="SSF49265">
    <property type="entry name" value="Fibronectin type III"/>
    <property type="match status" value="2"/>
</dbReference>
<dbReference type="FunFam" id="2.60.40.10:FF:000062">
    <property type="entry name" value="Myosin-binding protein C, slow type"/>
    <property type="match status" value="1"/>
</dbReference>
<evidence type="ECO:0000256" key="12">
    <source>
        <dbReference type="SAM" id="MobiDB-lite"/>
    </source>
</evidence>
<dbReference type="SMART" id="SM00409">
    <property type="entry name" value="IG"/>
    <property type="match status" value="7"/>
</dbReference>
<dbReference type="InterPro" id="IPR036179">
    <property type="entry name" value="Ig-like_dom_sf"/>
</dbReference>
<feature type="domain" description="Ig-like" evidence="13">
    <location>
        <begin position="242"/>
        <end position="321"/>
    </location>
</feature>
<dbReference type="CDD" id="cd05894">
    <property type="entry name" value="Ig_C5_MyBP-C"/>
    <property type="match status" value="1"/>
</dbReference>
<evidence type="ECO:0000256" key="6">
    <source>
        <dbReference type="ARBA" id="ARBA00023203"/>
    </source>
</evidence>
<evidence type="ECO:0000313" key="15">
    <source>
        <dbReference type="EMBL" id="AFO94319.1"/>
    </source>
</evidence>
<dbReference type="InterPro" id="IPR013783">
    <property type="entry name" value="Ig-like_fold"/>
</dbReference>
<evidence type="ECO:0000256" key="11">
    <source>
        <dbReference type="ARBA" id="ARBA00076995"/>
    </source>
</evidence>
<dbReference type="FunFam" id="2.60.40.10:FF:000225">
    <property type="entry name" value="Myosin-binding protein C, cardiac-type"/>
    <property type="match status" value="1"/>
</dbReference>
<dbReference type="Pfam" id="PF07679">
    <property type="entry name" value="I-set"/>
    <property type="match status" value="7"/>
</dbReference>
<evidence type="ECO:0000256" key="10">
    <source>
        <dbReference type="ARBA" id="ARBA00069969"/>
    </source>
</evidence>
<evidence type="ECO:0000256" key="7">
    <source>
        <dbReference type="ARBA" id="ARBA00023319"/>
    </source>
</evidence>
<dbReference type="SUPFAM" id="SSF48726">
    <property type="entry name" value="Immunoglobulin"/>
    <property type="match status" value="7"/>
</dbReference>
<evidence type="ECO:0000256" key="3">
    <source>
        <dbReference type="ARBA" id="ARBA00022737"/>
    </source>
</evidence>
<dbReference type="EMBL" id="JW861802">
    <property type="protein sequence ID" value="AFO94319.1"/>
    <property type="molecule type" value="mRNA"/>
</dbReference>
<feature type="domain" description="Ig-like" evidence="13">
    <location>
        <begin position="1037"/>
        <end position="1125"/>
    </location>
</feature>
<dbReference type="FunFam" id="2.60.40.10:FF:000646">
    <property type="entry name" value="Myosin binding protein C, fast type"/>
    <property type="match status" value="1"/>
</dbReference>
<dbReference type="FunFam" id="2.60.40.10:FF:000081">
    <property type="entry name" value="Myosin-binding protein C, slow type"/>
    <property type="match status" value="1"/>
</dbReference>
<dbReference type="PANTHER" id="PTHR13817">
    <property type="entry name" value="TITIN"/>
    <property type="match status" value="1"/>
</dbReference>
<keyword evidence="7" id="KW-0393">Immunoglobulin domain</keyword>
<dbReference type="FunFam" id="2.60.40.10:FF:000111">
    <property type="entry name" value="Myosin-binding protein C, slow type"/>
    <property type="match status" value="1"/>
</dbReference>
<evidence type="ECO:0000256" key="9">
    <source>
        <dbReference type="ARBA" id="ARBA00053486"/>
    </source>
</evidence>
<evidence type="ECO:0000259" key="14">
    <source>
        <dbReference type="PROSITE" id="PS50853"/>
    </source>
</evidence>
<keyword evidence="3" id="KW-0677">Repeat</keyword>
<dbReference type="CDD" id="cd00063">
    <property type="entry name" value="FN3"/>
    <property type="match status" value="3"/>
</dbReference>
<dbReference type="InterPro" id="IPR003599">
    <property type="entry name" value="Ig_sub"/>
</dbReference>
<feature type="domain" description="Fibronectin type-III" evidence="14">
    <location>
        <begin position="728"/>
        <end position="823"/>
    </location>
</feature>
<evidence type="ECO:0000259" key="13">
    <source>
        <dbReference type="PROSITE" id="PS50835"/>
    </source>
</evidence>
<proteinExistence type="evidence at transcript level"/>
<keyword evidence="5" id="KW-0514">Muscle protein</keyword>
<evidence type="ECO:0000256" key="5">
    <source>
        <dbReference type="ARBA" id="ARBA00023179"/>
    </source>
</evidence>
<protein>
    <recommendedName>
        <fullName evidence="10">Myosin-binding protein C, fast-type</fullName>
    </recommendedName>
    <alternativeName>
        <fullName evidence="11">C-protein, skeletal muscle fast isoform</fullName>
    </alternativeName>
</protein>
<dbReference type="GO" id="GO:0032982">
    <property type="term" value="C:myosin filament"/>
    <property type="evidence" value="ECO:0007669"/>
    <property type="project" value="UniProtKB-KW"/>
</dbReference>
<feature type="region of interest" description="Disordered" evidence="12">
    <location>
        <begin position="1"/>
        <end position="42"/>
    </location>
</feature>
<dbReference type="FunFam" id="2.60.40.10:FF:000060">
    <property type="entry name" value="Myosin-binding protein C, slow type"/>
    <property type="match status" value="1"/>
</dbReference>
<organism evidence="15">
    <name type="scientific">Callorhinchus milii</name>
    <name type="common">Ghost shark</name>
    <dbReference type="NCBI Taxonomy" id="7868"/>
    <lineage>
        <taxon>Eukaryota</taxon>
        <taxon>Metazoa</taxon>
        <taxon>Chordata</taxon>
        <taxon>Craniata</taxon>
        <taxon>Vertebrata</taxon>
        <taxon>Chondrichthyes</taxon>
        <taxon>Holocephali</taxon>
        <taxon>Chimaeriformes</taxon>
        <taxon>Callorhinchidae</taxon>
        <taxon>Callorhinchus</taxon>
    </lineage>
</organism>
<accession>V9K8C2</accession>
<comment type="function">
    <text evidence="9">Thick filament-associated protein located in the crossbridge region of vertebrate striated muscle a bands. In vitro it binds MHC, F-actin and native thin filaments, and modifies the activity of actin-activated myosin ATPase. It may modulate muscle contraction or may play a more structural role.</text>
</comment>
<feature type="domain" description="Ig-like" evidence="13">
    <location>
        <begin position="335"/>
        <end position="409"/>
    </location>
</feature>
<dbReference type="InterPro" id="IPR003598">
    <property type="entry name" value="Ig_sub2"/>
</dbReference>
<dbReference type="CDD" id="cd00096">
    <property type="entry name" value="Ig"/>
    <property type="match status" value="1"/>
</dbReference>
<keyword evidence="2" id="KW-0597">Phosphoprotein</keyword>
<keyword evidence="6" id="KW-0009">Actin-binding</keyword>
<dbReference type="InterPro" id="IPR003961">
    <property type="entry name" value="FN3_dom"/>
</dbReference>
<keyword evidence="4" id="KW-0130">Cell adhesion</keyword>
<feature type="domain" description="Ig-like" evidence="13">
    <location>
        <begin position="528"/>
        <end position="621"/>
    </location>
</feature>
<dbReference type="Pfam" id="PF00041">
    <property type="entry name" value="fn3"/>
    <property type="match status" value="3"/>
</dbReference>
<dbReference type="FunFam" id="2.60.40.10:FF:000031">
    <property type="entry name" value="Myosin-binding protein C, slow type"/>
    <property type="match status" value="1"/>
</dbReference>
<feature type="domain" description="Ig-like" evidence="13">
    <location>
        <begin position="827"/>
        <end position="915"/>
    </location>
</feature>
<sequence length="1130" mass="126767">MPEPARNPEQGQELPAPNSTPAAEAVPDVGEGAPGTERAPSDGITALDANSLFLEKPQSATMNVGEDITFTVRTQGTNILKKPTVRWFKGKWLDLASKSGKNLQLRETYDRNSKIFTFEMQIISAKINYTGSYRCQLTNRDMIDSCNFQLTVLEVPLVEDVDILSQFRRRSSAVGLEVGELDFSALLKKSSRGEVRVPGEQVDVWELLRRAPHSQYEQIAAQFGITDLRGLLKHLKGMRREEKTSTVFLRKLDAMYQVDKGHKMKLMVEVANPDTEIKWLKNGQELQPSGSKYIFESIGNKRILTISHCSLVDDAAYQCVVGDEKSFTELFVKEPPVLITRALEDQMVLVGERAEFDLEVSEEGALVKWLKDGVELKREESFKYRFKKNGKNHSLFINQTAAEDRGLYTAHSTGSHSLAELLVQERPLEVYQDMADLTVKAREQALFKCEVSDEKISGKWFKDGVEVVPNPRLHISHIGRLHELVIESVCPGDEGDYTFVPDGFAFNLSAKLNLLEVKIDFVPRQDPPKIHLDCLGHTPDNTIVVVAGNKLRLDMPISGDPPPTVVWTKGDKTITDAEGRVRVEMQLEHCVFTMEGAERSDEGMYTVVVHNPAGEDQANITVRVVDVPDPPVAPRVLSVGEDSCNLQWAAPMFDGGRPVLGYVLERKKKKSWRWMRLNFELWADTEFSARRLVEGAVYEMRVYAVNSIGMSRPSPASEPFTPIGPPGPPTGLTVDNVTDTNISLRWRLPERVGPAGLRGYSIQYCREGDDQWVMAMDGLTDNTSVLIRDLPTGERLQFRVQAVNAAGASAAATLGQAVTIQEIIERPRICLPRVLRRKLVKKVGETINLMIPFQGKPRPVVTWLREGKSLDPAVVTVRNSDKDTILFIRRAERDHSGSYQVRVQIENIEDTATIQLQIVDRPEAPLTLLITDVWGCNVALEWKAPKDSGNCEISGYTVQKADRKTMEWFTVFEHCRRVQCCVSDLIVGNDYFFRVFTENVCGLSEEGKATKHCASIPKPAPLYKPLSYRQRDFSEAPKFTHELVNRSVVSGYSTRISCSLRGTPKPKVQWCKNRVDVGCDPRFRVFSDQGVLTLEIRKPGPFDGGIYSCRAVNQLGEAECECRLEVRVPQ</sequence>
<feature type="domain" description="Fibronectin type-III" evidence="14">
    <location>
        <begin position="924"/>
        <end position="1019"/>
    </location>
</feature>
<feature type="domain" description="Fibronectin type-III" evidence="14">
    <location>
        <begin position="630"/>
        <end position="726"/>
    </location>
</feature>
<dbReference type="SMART" id="SM00060">
    <property type="entry name" value="FN3"/>
    <property type="match status" value="3"/>
</dbReference>
<dbReference type="Pfam" id="PF18362">
    <property type="entry name" value="THB"/>
    <property type="match status" value="1"/>
</dbReference>